<dbReference type="GO" id="GO:0006302">
    <property type="term" value="P:double-strand break repair"/>
    <property type="evidence" value="ECO:0007669"/>
    <property type="project" value="TreeGrafter"/>
</dbReference>
<dbReference type="Proteomes" id="UP000717585">
    <property type="component" value="Unassembled WGS sequence"/>
</dbReference>
<feature type="domain" description="Helicase C-terminal" evidence="10">
    <location>
        <begin position="543"/>
        <end position="739"/>
    </location>
</feature>
<dbReference type="InterPro" id="IPR001098">
    <property type="entry name" value="DNA-dir_DNA_pol_A_palm_dom"/>
</dbReference>
<evidence type="ECO:0000256" key="2">
    <source>
        <dbReference type="ARBA" id="ARBA00022679"/>
    </source>
</evidence>
<organism evidence="11 12">
    <name type="scientific">Carpediemonas membranifera</name>
    <dbReference type="NCBI Taxonomy" id="201153"/>
    <lineage>
        <taxon>Eukaryota</taxon>
        <taxon>Metamonada</taxon>
        <taxon>Carpediemonas-like organisms</taxon>
        <taxon>Carpediemonas</taxon>
    </lineage>
</organism>
<dbReference type="SMART" id="SM00382">
    <property type="entry name" value="AAA"/>
    <property type="match status" value="1"/>
</dbReference>
<keyword evidence="5" id="KW-0067">ATP-binding</keyword>
<dbReference type="PRINTS" id="PR00868">
    <property type="entry name" value="DNAPOLI"/>
</dbReference>
<protein>
    <recommendedName>
        <fullName evidence="1">DNA-directed DNA polymerase</fullName>
        <ecNumber evidence="1">2.7.7.7</ecNumber>
    </recommendedName>
</protein>
<dbReference type="Gene3D" id="3.40.50.300">
    <property type="entry name" value="P-loop containing nucleotide triphosphate hydrolases"/>
    <property type="match status" value="2"/>
</dbReference>
<dbReference type="Gene3D" id="3.30.70.370">
    <property type="match status" value="1"/>
</dbReference>
<sequence length="1923" mass="209158">MANGAGLELKRPPKMLHDNGGEILTPQAIHESVDLSLVAGDNDDETELDSDVFETSRARTRVETVLHSDAGEFATPHLNSGHSIQSLVGGRSTATAGTQPVQPQDDGEATATAEDTETEEYVPGSEVSPAKTNARRPMIADDSETEVDATATATEVGTATDSDRTASSFSEHVPGTKEMLLNAAKTPEKPGAGKSPAVTPTHLLSSTGHVVPPDLVRVTQQAPMSVSAEFEAEHTAEMPADKRDLLLPLFDGDEVFYMAFLRCFKIDTIHPWQARAIKTLATDPTKNAVIIAPTSAGKTVVAAALLAQTVFAHRKQRAVWSTPLIAQAAEVTPLLTSLFAAAHMSVEGMYGSHKAANSDGSLYVQTFEKAASAINMLLQHHRANNISCVLVDEVHMIADPTRGATLELMMTKLRLLLPQTRIIAMSATFPNSHQLAEWLDANLIVAPPTVRPVTLRETVTMPARHLMRVMGTQLAAHGAKMSNRCLLERRGDELVPVGVAEKVDTTIIGKGPRDGGHHLSDAEARILRLPTNKRTYMSVSFCETMRLLQDVEGGTLVFCGSKAEAERMAVHCAMLTALELIKSGKRSQSDETTRQMLDAFSNLPFAPERQLVAVAPHHIAFHHAGLSEEERDIVVQGFRLGVIRVIFCTPTLASGVNLPSSTVIITRPMIAGMNLDATRYRQIAGRAGRFGLDATGRCHTIIPQDGWTLQQTKGLVCDLARPVLSSFVQPVPGQGQQLHLNRPVLEALLFCPNSVDSFLRHTFYFHTIQNDAHAGAWFEKVIATEITRLTRDSFVEGGEPSKLGAASVRAGFSPEMAIEMYKSLGHARKRCRLDDELFLLFHVAPTFNAAAVVQEYMMRPIHPMSFRGRLYTILSELPIERFNVIVCDILGPFLHDLIQTAPPASGIARIAKEHTPVGVLTWALGVPNEGVSDLVLDRSTWPLLHGLMRALHRLHAALLMTMLIDEIPLDVIVERMGYRVAELDGPLIPTRGDLQKLMKEAGQMCAMVHRFCEGLSWNLLGSLVHAVAPRLEFGVQVALIDLVNIPGIRRDEARALYRCGISAVPDVIAAGRDRVYQALGRGLPFTADRGVNQRIYERSAELLAAAMTLSGESVVEQPDGSYLLLNSDMQAAGVNVEQPAPARKEILPYQIMNRANLPSPDDRLALVRLALTNGASYQAEESESPREDDNPLLRAALDDESAQPPPRGHSAIRPLVGPQFTVPLFPPPPVGISLQSLEYPPPAPPTMFGQRTRLSVLRLSAGDEMFSTHLTAVVDRMLAIPPGDTVGIVAHADPETETLQSLVLCGIPGDVVVVTAPFPNPALADILRPLLSSTRVRKSLFLTAASLPILLDAGLALAPPMVDPAAAAWMLDVNIIHRDSEMKRTIKNPTEMSWQKVHAIYTNVDGSVWSGNMPVSPPVEPAVGKALSQAVLEAHWCLSFGSFLCSQLDAAGLLDVHDRVFVPFALSTGRMRWRGVMVNCSLGKQLTAAMQQIRAWNNEAIVQKVVTETSITAAGFNINSVDCLRKLLYTADGYGFKALKFGRPTKSGVRNPSTDKAALKMLLAGPEGAQVQQCGIVAMILRDRNLKKIMEMVNSPLALAGGNATMARLRSDISLCRTYTGRLAFDQPNFQNFANPKTVTLPQSLYKRLAAEFSTLPAATPASDGMVELPLLHRSLVCAGEGNVLLSIDYNQLEFRLLAHLADDMRLKKLLTKADPFVLFAADLYHKDAADVTPEERGRAKQCVYAIMYGQGLTSMSRSLGIDRKEAGALLMNLFGAYPGLKLFREKVCRFMVYHGDVFTLLGRTRDFNDAVFRGSHDSNDSNAVMAAIREAINTVVQGSAADILMAATTRAEAQLEKAGLGQHCFLVLNMHDELIWEVAEGKANQAAAVIMDAMTHAVMLTVPLTVKCRVGPRWSEMQPLEL</sequence>
<evidence type="ECO:0000256" key="3">
    <source>
        <dbReference type="ARBA" id="ARBA00022695"/>
    </source>
</evidence>
<feature type="compositionally biased region" description="Basic and acidic residues" evidence="8">
    <location>
        <begin position="8"/>
        <end position="20"/>
    </location>
</feature>
<evidence type="ECO:0000256" key="1">
    <source>
        <dbReference type="ARBA" id="ARBA00012417"/>
    </source>
</evidence>
<dbReference type="SUPFAM" id="SSF52540">
    <property type="entry name" value="P-loop containing nucleoside triphosphate hydrolases"/>
    <property type="match status" value="1"/>
</dbReference>
<dbReference type="Pfam" id="PF00476">
    <property type="entry name" value="DNA_pol_A"/>
    <property type="match status" value="1"/>
</dbReference>
<dbReference type="InterPro" id="IPR027417">
    <property type="entry name" value="P-loop_NTPase"/>
</dbReference>
<dbReference type="InterPro" id="IPR011545">
    <property type="entry name" value="DEAD/DEAH_box_helicase_dom"/>
</dbReference>
<dbReference type="Pfam" id="PF21099">
    <property type="entry name" value="POLQ_helical"/>
    <property type="match status" value="1"/>
</dbReference>
<evidence type="ECO:0000259" key="9">
    <source>
        <dbReference type="PROSITE" id="PS51192"/>
    </source>
</evidence>
<dbReference type="InterPro" id="IPR048960">
    <property type="entry name" value="POLQ-like_helical"/>
</dbReference>
<dbReference type="SUPFAM" id="SSF56672">
    <property type="entry name" value="DNA/RNA polymerases"/>
    <property type="match status" value="1"/>
</dbReference>
<dbReference type="SMART" id="SM00487">
    <property type="entry name" value="DEXDc"/>
    <property type="match status" value="1"/>
</dbReference>
<dbReference type="Pfam" id="PF00270">
    <property type="entry name" value="DEAD"/>
    <property type="match status" value="1"/>
</dbReference>
<dbReference type="Gene3D" id="1.10.150.20">
    <property type="entry name" value="5' to 3' exonuclease, C-terminal subdomain"/>
    <property type="match status" value="1"/>
</dbReference>
<gene>
    <name evidence="11" type="ORF">J8273_3893</name>
</gene>
<dbReference type="GO" id="GO:0006261">
    <property type="term" value="P:DNA-templated DNA replication"/>
    <property type="evidence" value="ECO:0007669"/>
    <property type="project" value="InterPro"/>
</dbReference>
<evidence type="ECO:0000256" key="7">
    <source>
        <dbReference type="ARBA" id="ARBA00049244"/>
    </source>
</evidence>
<evidence type="ECO:0000313" key="12">
    <source>
        <dbReference type="Proteomes" id="UP000717585"/>
    </source>
</evidence>
<feature type="region of interest" description="Disordered" evidence="8">
    <location>
        <begin position="72"/>
        <end position="171"/>
    </location>
</feature>
<dbReference type="PROSITE" id="PS00447">
    <property type="entry name" value="DNA_POLYMERASE_A"/>
    <property type="match status" value="1"/>
</dbReference>
<dbReference type="GO" id="GO:0005524">
    <property type="term" value="F:ATP binding"/>
    <property type="evidence" value="ECO:0007669"/>
    <property type="project" value="UniProtKB-KW"/>
</dbReference>
<feature type="compositionally biased region" description="Polar residues" evidence="8">
    <location>
        <begin position="77"/>
        <end position="102"/>
    </location>
</feature>
<proteinExistence type="predicted"/>
<dbReference type="SUPFAM" id="SSF158702">
    <property type="entry name" value="Sec63 N-terminal domain-like"/>
    <property type="match status" value="1"/>
</dbReference>
<evidence type="ECO:0000313" key="11">
    <source>
        <dbReference type="EMBL" id="KAG9394639.1"/>
    </source>
</evidence>
<evidence type="ECO:0000256" key="4">
    <source>
        <dbReference type="ARBA" id="ARBA00022741"/>
    </source>
</evidence>
<dbReference type="PANTHER" id="PTHR10133">
    <property type="entry name" value="DNA POLYMERASE I"/>
    <property type="match status" value="1"/>
</dbReference>
<dbReference type="GO" id="GO:0003887">
    <property type="term" value="F:DNA-directed DNA polymerase activity"/>
    <property type="evidence" value="ECO:0007669"/>
    <property type="project" value="UniProtKB-KW"/>
</dbReference>
<dbReference type="SMART" id="SM00482">
    <property type="entry name" value="POLAc"/>
    <property type="match status" value="1"/>
</dbReference>
<dbReference type="OrthoDB" id="2320933at2759"/>
<keyword evidence="3" id="KW-0548">Nucleotidyltransferase</keyword>
<name>A0A8J6B5D7_9EUKA</name>
<evidence type="ECO:0000256" key="5">
    <source>
        <dbReference type="ARBA" id="ARBA00022840"/>
    </source>
</evidence>
<reference evidence="11" key="1">
    <citation type="submission" date="2021-05" db="EMBL/GenBank/DDBJ databases">
        <title>A free-living protist that lacks canonical eukaryotic 1 DNA replication and segregation systems.</title>
        <authorList>
            <person name="Salas-Leiva D.E."/>
            <person name="Tromer E.C."/>
            <person name="Curtis B.A."/>
            <person name="Jerlstrom-Hultqvist J."/>
            <person name="Kolisko M."/>
            <person name="Yi Z."/>
            <person name="Salas-Leiva J.S."/>
            <person name="Gallot-Lavallee L."/>
            <person name="Kops G.J.P.L."/>
            <person name="Archibald J.M."/>
            <person name="Simpson A.G.B."/>
            <person name="Roger A.J."/>
        </authorList>
    </citation>
    <scope>NUCLEOTIDE SEQUENCE</scope>
    <source>
        <strain evidence="11">BICM</strain>
    </source>
</reference>
<feature type="domain" description="Helicase ATP-binding" evidence="9">
    <location>
        <begin position="279"/>
        <end position="447"/>
    </location>
</feature>
<dbReference type="InterPro" id="IPR001650">
    <property type="entry name" value="Helicase_C-like"/>
</dbReference>
<dbReference type="SMART" id="SM00490">
    <property type="entry name" value="HELICc"/>
    <property type="match status" value="1"/>
</dbReference>
<comment type="caution">
    <text evidence="11">The sequence shown here is derived from an EMBL/GenBank/DDBJ whole genome shotgun (WGS) entry which is preliminary data.</text>
</comment>
<dbReference type="GO" id="GO:0003677">
    <property type="term" value="F:DNA binding"/>
    <property type="evidence" value="ECO:0007669"/>
    <property type="project" value="InterPro"/>
</dbReference>
<dbReference type="InterPro" id="IPR003593">
    <property type="entry name" value="AAA+_ATPase"/>
</dbReference>
<keyword evidence="6" id="KW-0239">DNA-directed DNA polymerase</keyword>
<dbReference type="EC" id="2.7.7.7" evidence="1"/>
<dbReference type="PROSITE" id="PS51192">
    <property type="entry name" value="HELICASE_ATP_BIND_1"/>
    <property type="match status" value="1"/>
</dbReference>
<dbReference type="InterPro" id="IPR019760">
    <property type="entry name" value="DNA-dir_DNA_pol_A_CS"/>
</dbReference>
<keyword evidence="4" id="KW-0547">Nucleotide-binding</keyword>
<dbReference type="Gene3D" id="1.10.3380.20">
    <property type="match status" value="1"/>
</dbReference>
<comment type="catalytic activity">
    <reaction evidence="7">
        <text>DNA(n) + a 2'-deoxyribonucleoside 5'-triphosphate = DNA(n+1) + diphosphate</text>
        <dbReference type="Rhea" id="RHEA:22508"/>
        <dbReference type="Rhea" id="RHEA-COMP:17339"/>
        <dbReference type="Rhea" id="RHEA-COMP:17340"/>
        <dbReference type="ChEBI" id="CHEBI:33019"/>
        <dbReference type="ChEBI" id="CHEBI:61560"/>
        <dbReference type="ChEBI" id="CHEBI:173112"/>
        <dbReference type="EC" id="2.7.7.7"/>
    </reaction>
</comment>
<dbReference type="EMBL" id="JAHDYR010000014">
    <property type="protein sequence ID" value="KAG9394639.1"/>
    <property type="molecule type" value="Genomic_DNA"/>
</dbReference>
<evidence type="ECO:0000256" key="6">
    <source>
        <dbReference type="ARBA" id="ARBA00022932"/>
    </source>
</evidence>
<keyword evidence="2" id="KW-0808">Transferase</keyword>
<feature type="region of interest" description="Disordered" evidence="8">
    <location>
        <begin position="1"/>
        <end position="22"/>
    </location>
</feature>
<dbReference type="InterPro" id="IPR043502">
    <property type="entry name" value="DNA/RNA_pol_sf"/>
</dbReference>
<dbReference type="InterPro" id="IPR014001">
    <property type="entry name" value="Helicase_ATP-bd"/>
</dbReference>
<dbReference type="PROSITE" id="PS51194">
    <property type="entry name" value="HELICASE_CTER"/>
    <property type="match status" value="1"/>
</dbReference>
<feature type="compositionally biased region" description="Low complexity" evidence="8">
    <location>
        <begin position="148"/>
        <end position="160"/>
    </location>
</feature>
<dbReference type="PANTHER" id="PTHR10133:SF62">
    <property type="entry name" value="DNA POLYMERASE THETA"/>
    <property type="match status" value="1"/>
</dbReference>
<dbReference type="Pfam" id="PF00271">
    <property type="entry name" value="Helicase_C"/>
    <property type="match status" value="1"/>
</dbReference>
<accession>A0A8J6B5D7</accession>
<dbReference type="InterPro" id="IPR002298">
    <property type="entry name" value="DNA_polymerase_A"/>
</dbReference>
<evidence type="ECO:0000259" key="10">
    <source>
        <dbReference type="PROSITE" id="PS51194"/>
    </source>
</evidence>
<keyword evidence="12" id="KW-1185">Reference proteome</keyword>
<evidence type="ECO:0000256" key="8">
    <source>
        <dbReference type="SAM" id="MobiDB-lite"/>
    </source>
</evidence>